<reference evidence="1 2" key="1">
    <citation type="journal article" date="2019" name="Commun. Biol.">
        <title>The bagworm genome reveals a unique fibroin gene that provides high tensile strength.</title>
        <authorList>
            <person name="Kono N."/>
            <person name="Nakamura H."/>
            <person name="Ohtoshi R."/>
            <person name="Tomita M."/>
            <person name="Numata K."/>
            <person name="Arakawa K."/>
        </authorList>
    </citation>
    <scope>NUCLEOTIDE SEQUENCE [LARGE SCALE GENOMIC DNA]</scope>
</reference>
<dbReference type="EMBL" id="BGZK01001118">
    <property type="protein sequence ID" value="GBP71711.1"/>
    <property type="molecule type" value="Genomic_DNA"/>
</dbReference>
<sequence length="116" mass="13115">MGAAGRNGPVVYNEANFYYRSPIRIHTGYTKSHGRIILWPTRLLHGNGPARSVRYHTFTDYRRKVTASAGVLRPINKSSGGVLFLYRLTLCSIHRFPSLLDIDQLDITLLQITDAK</sequence>
<proteinExistence type="predicted"/>
<evidence type="ECO:0000313" key="2">
    <source>
        <dbReference type="Proteomes" id="UP000299102"/>
    </source>
</evidence>
<accession>A0A4C1Y660</accession>
<name>A0A4C1Y660_EUMVA</name>
<organism evidence="1 2">
    <name type="scientific">Eumeta variegata</name>
    <name type="common">Bagworm moth</name>
    <name type="synonym">Eumeta japonica</name>
    <dbReference type="NCBI Taxonomy" id="151549"/>
    <lineage>
        <taxon>Eukaryota</taxon>
        <taxon>Metazoa</taxon>
        <taxon>Ecdysozoa</taxon>
        <taxon>Arthropoda</taxon>
        <taxon>Hexapoda</taxon>
        <taxon>Insecta</taxon>
        <taxon>Pterygota</taxon>
        <taxon>Neoptera</taxon>
        <taxon>Endopterygota</taxon>
        <taxon>Lepidoptera</taxon>
        <taxon>Glossata</taxon>
        <taxon>Ditrysia</taxon>
        <taxon>Tineoidea</taxon>
        <taxon>Psychidae</taxon>
        <taxon>Oiketicinae</taxon>
        <taxon>Eumeta</taxon>
    </lineage>
</organism>
<gene>
    <name evidence="1" type="ORF">EVAR_33124_1</name>
</gene>
<evidence type="ECO:0000313" key="1">
    <source>
        <dbReference type="EMBL" id="GBP71711.1"/>
    </source>
</evidence>
<comment type="caution">
    <text evidence="1">The sequence shown here is derived from an EMBL/GenBank/DDBJ whole genome shotgun (WGS) entry which is preliminary data.</text>
</comment>
<dbReference type="AlphaFoldDB" id="A0A4C1Y660"/>
<protein>
    <submittedName>
        <fullName evidence="1">Uncharacterized protein</fullName>
    </submittedName>
</protein>
<keyword evidence="2" id="KW-1185">Reference proteome</keyword>
<dbReference type="Proteomes" id="UP000299102">
    <property type="component" value="Unassembled WGS sequence"/>
</dbReference>